<keyword evidence="7" id="KW-1185">Reference proteome</keyword>
<keyword evidence="3" id="KW-1133">Transmembrane helix</keyword>
<dbReference type="AlphaFoldDB" id="A0A6A5XNC7"/>
<evidence type="ECO:0000256" key="4">
    <source>
        <dbReference type="ARBA" id="ARBA00023136"/>
    </source>
</evidence>
<dbReference type="Pfam" id="PF13813">
    <property type="entry name" value="MBOAT_2"/>
    <property type="match status" value="1"/>
</dbReference>
<organism evidence="6 7">
    <name type="scientific">Aaosphaeria arxii CBS 175.79</name>
    <dbReference type="NCBI Taxonomy" id="1450172"/>
    <lineage>
        <taxon>Eukaryota</taxon>
        <taxon>Fungi</taxon>
        <taxon>Dikarya</taxon>
        <taxon>Ascomycota</taxon>
        <taxon>Pezizomycotina</taxon>
        <taxon>Dothideomycetes</taxon>
        <taxon>Pleosporomycetidae</taxon>
        <taxon>Pleosporales</taxon>
        <taxon>Pleosporales incertae sedis</taxon>
        <taxon>Aaosphaeria</taxon>
    </lineage>
</organism>
<evidence type="ECO:0000256" key="1">
    <source>
        <dbReference type="ARBA" id="ARBA00004141"/>
    </source>
</evidence>
<dbReference type="RefSeq" id="XP_033382745.1">
    <property type="nucleotide sequence ID" value="XM_033528227.1"/>
</dbReference>
<feature type="domain" description="Wax synthase" evidence="5">
    <location>
        <begin position="239"/>
        <end position="330"/>
    </location>
</feature>
<dbReference type="EMBL" id="ML978070">
    <property type="protein sequence ID" value="KAF2014406.1"/>
    <property type="molecule type" value="Genomic_DNA"/>
</dbReference>
<dbReference type="Proteomes" id="UP000799778">
    <property type="component" value="Unassembled WGS sequence"/>
</dbReference>
<accession>A0A6A5XNC7</accession>
<keyword evidence="4" id="KW-0472">Membrane</keyword>
<evidence type="ECO:0000256" key="2">
    <source>
        <dbReference type="ARBA" id="ARBA00022692"/>
    </source>
</evidence>
<reference evidence="6" key="1">
    <citation type="journal article" date="2020" name="Stud. Mycol.">
        <title>101 Dothideomycetes genomes: a test case for predicting lifestyles and emergence of pathogens.</title>
        <authorList>
            <person name="Haridas S."/>
            <person name="Albert R."/>
            <person name="Binder M."/>
            <person name="Bloem J."/>
            <person name="Labutti K."/>
            <person name="Salamov A."/>
            <person name="Andreopoulos B."/>
            <person name="Baker S."/>
            <person name="Barry K."/>
            <person name="Bills G."/>
            <person name="Bluhm B."/>
            <person name="Cannon C."/>
            <person name="Castanera R."/>
            <person name="Culley D."/>
            <person name="Daum C."/>
            <person name="Ezra D."/>
            <person name="Gonzalez J."/>
            <person name="Henrissat B."/>
            <person name="Kuo A."/>
            <person name="Liang C."/>
            <person name="Lipzen A."/>
            <person name="Lutzoni F."/>
            <person name="Magnuson J."/>
            <person name="Mondo S."/>
            <person name="Nolan M."/>
            <person name="Ohm R."/>
            <person name="Pangilinan J."/>
            <person name="Park H.-J."/>
            <person name="Ramirez L."/>
            <person name="Alfaro M."/>
            <person name="Sun H."/>
            <person name="Tritt A."/>
            <person name="Yoshinaga Y."/>
            <person name="Zwiers L.-H."/>
            <person name="Turgeon B."/>
            <person name="Goodwin S."/>
            <person name="Spatafora J."/>
            <person name="Crous P."/>
            <person name="Grigoriev I."/>
        </authorList>
    </citation>
    <scope>NUCLEOTIDE SEQUENCE</scope>
    <source>
        <strain evidence="6">CBS 175.79</strain>
    </source>
</reference>
<dbReference type="InterPro" id="IPR032805">
    <property type="entry name" value="Wax_synthase_dom"/>
</dbReference>
<name>A0A6A5XNC7_9PLEO</name>
<evidence type="ECO:0000259" key="5">
    <source>
        <dbReference type="Pfam" id="PF13813"/>
    </source>
</evidence>
<dbReference type="GO" id="GO:0016020">
    <property type="term" value="C:membrane"/>
    <property type="evidence" value="ECO:0007669"/>
    <property type="project" value="UniProtKB-SubCell"/>
</dbReference>
<sequence length="408" mass="46027">MEPKTPNITLKVPESSIVPHIVLWVVQIIALTSPAVKGRRSISIILIIGLGIYCNLHPHFTNNFDLAQPFSLGWSFYTAVLAKLILSGSEGPEDHYWRVDQPAREARGYNAFSWQKLRWTLSLMFNHRGIRWNHQVKNVPAVSTTTKHRFIVGQLAKFAVCVCTADLLYEIHQRVNFTPTNGQVGWVDSKFLTMRHDDWRWYILKTYSLAALPYFALSMQFALVGAVAVLFGISKPQDWPSPFGGVGDMRTIRSFWGTFWHQQLRHMLTSFTDAFADALGIARGTNVSSYSKLFLAFFISGSFHALSQLNMPRPANITAEECSIGILKFFIWQACAITAEDFVQWLWRKTGWSTTSIRNIGYLWVFTSLLLSLPLAGDCVLKLRIGTGSFANLPLIKLAVTSLIPIPP</sequence>
<evidence type="ECO:0000256" key="3">
    <source>
        <dbReference type="ARBA" id="ARBA00022989"/>
    </source>
</evidence>
<proteinExistence type="predicted"/>
<gene>
    <name evidence="6" type="ORF">BU24DRAFT_423362</name>
</gene>
<dbReference type="OrthoDB" id="1077582at2759"/>
<comment type="subcellular location">
    <subcellularLocation>
        <location evidence="1">Membrane</location>
        <topology evidence="1">Multi-pass membrane protein</topology>
    </subcellularLocation>
</comment>
<evidence type="ECO:0000313" key="7">
    <source>
        <dbReference type="Proteomes" id="UP000799778"/>
    </source>
</evidence>
<dbReference type="GeneID" id="54285624"/>
<protein>
    <recommendedName>
        <fullName evidence="5">Wax synthase domain-containing protein</fullName>
    </recommendedName>
</protein>
<keyword evidence="2" id="KW-0812">Transmembrane</keyword>
<evidence type="ECO:0000313" key="6">
    <source>
        <dbReference type="EMBL" id="KAF2014406.1"/>
    </source>
</evidence>